<organism evidence="1 2">
    <name type="scientific">Saccharobesus litoralis</name>
    <dbReference type="NCBI Taxonomy" id="2172099"/>
    <lineage>
        <taxon>Bacteria</taxon>
        <taxon>Pseudomonadati</taxon>
        <taxon>Pseudomonadota</taxon>
        <taxon>Gammaproteobacteria</taxon>
        <taxon>Alteromonadales</taxon>
        <taxon>Alteromonadaceae</taxon>
        <taxon>Saccharobesus</taxon>
    </lineage>
</organism>
<keyword evidence="2" id="KW-1185">Reference proteome</keyword>
<protein>
    <submittedName>
        <fullName evidence="1">Uncharacterized protein</fullName>
    </submittedName>
</protein>
<dbReference type="AlphaFoldDB" id="A0A2S0VVE6"/>
<dbReference type="RefSeq" id="WP_108604255.1">
    <property type="nucleotide sequence ID" value="NZ_CP026604.1"/>
</dbReference>
<sequence>MEYQQYKSSLNKGFCAMEDDALNPPNLASIAHKFEDALAATEQDLGQLPQLKQTLDELNTDLDKLKQAVKAGHLTGLNVK</sequence>
<dbReference type="KEGG" id="cate:C2869_18020"/>
<dbReference type="Proteomes" id="UP000244441">
    <property type="component" value="Chromosome"/>
</dbReference>
<evidence type="ECO:0000313" key="2">
    <source>
        <dbReference type="Proteomes" id="UP000244441"/>
    </source>
</evidence>
<reference evidence="1 2" key="1">
    <citation type="submission" date="2018-01" db="EMBL/GenBank/DDBJ databases">
        <title>Genome sequence of a Cantenovulum-like bacteria.</title>
        <authorList>
            <person name="Tan W.R."/>
            <person name="Lau N.-S."/>
            <person name="Go F."/>
            <person name="Amirul A.-A.A."/>
        </authorList>
    </citation>
    <scope>NUCLEOTIDE SEQUENCE [LARGE SCALE GENOMIC DNA]</scope>
    <source>
        <strain evidence="1 2">CCB-QB4</strain>
    </source>
</reference>
<dbReference type="EMBL" id="CP026604">
    <property type="protein sequence ID" value="AWB68191.1"/>
    <property type="molecule type" value="Genomic_DNA"/>
</dbReference>
<proteinExistence type="predicted"/>
<evidence type="ECO:0000313" key="1">
    <source>
        <dbReference type="EMBL" id="AWB68191.1"/>
    </source>
</evidence>
<accession>A0A2S0VVE6</accession>
<name>A0A2S0VVE6_9ALTE</name>
<gene>
    <name evidence="1" type="ORF">C2869_18020</name>
</gene>